<evidence type="ECO:0000256" key="5">
    <source>
        <dbReference type="ARBA" id="ARBA00022691"/>
    </source>
</evidence>
<comment type="catalytic activity">
    <reaction evidence="6">
        <text>a 2'-deoxyadenosine in DNA + S-adenosyl-L-methionine = an N(6)-methyl-2'-deoxyadenosine in DNA + S-adenosyl-L-homocysteine + H(+)</text>
        <dbReference type="Rhea" id="RHEA:15197"/>
        <dbReference type="Rhea" id="RHEA-COMP:12418"/>
        <dbReference type="Rhea" id="RHEA-COMP:12419"/>
        <dbReference type="ChEBI" id="CHEBI:15378"/>
        <dbReference type="ChEBI" id="CHEBI:57856"/>
        <dbReference type="ChEBI" id="CHEBI:59789"/>
        <dbReference type="ChEBI" id="CHEBI:90615"/>
        <dbReference type="ChEBI" id="CHEBI:90616"/>
        <dbReference type="EC" id="2.1.1.72"/>
    </reaction>
</comment>
<dbReference type="STRING" id="83401.SAMN05421742_1181"/>
<dbReference type="GO" id="GO:0009007">
    <property type="term" value="F:site-specific DNA-methyltransferase (adenine-specific) activity"/>
    <property type="evidence" value="ECO:0007669"/>
    <property type="project" value="UniProtKB-EC"/>
</dbReference>
<keyword evidence="4" id="KW-0808">Transferase</keyword>
<keyword evidence="8" id="KW-1185">Reference proteome</keyword>
<keyword evidence="3 7" id="KW-0489">Methyltransferase</keyword>
<organism evidence="7 8">
    <name type="scientific">Roseospirillum parvum</name>
    <dbReference type="NCBI Taxonomy" id="83401"/>
    <lineage>
        <taxon>Bacteria</taxon>
        <taxon>Pseudomonadati</taxon>
        <taxon>Pseudomonadota</taxon>
        <taxon>Alphaproteobacteria</taxon>
        <taxon>Rhodospirillales</taxon>
        <taxon>Rhodospirillaceae</taxon>
        <taxon>Roseospirillum</taxon>
    </lineage>
</organism>
<evidence type="ECO:0000256" key="2">
    <source>
        <dbReference type="ARBA" id="ARBA00011900"/>
    </source>
</evidence>
<dbReference type="Proteomes" id="UP000217076">
    <property type="component" value="Unassembled WGS sequence"/>
</dbReference>
<dbReference type="InterPro" id="IPR029063">
    <property type="entry name" value="SAM-dependent_MTases_sf"/>
</dbReference>
<dbReference type="SUPFAM" id="SSF53335">
    <property type="entry name" value="S-adenosyl-L-methionine-dependent methyltransferases"/>
    <property type="match status" value="1"/>
</dbReference>
<dbReference type="GO" id="GO:0043565">
    <property type="term" value="F:sequence-specific DNA binding"/>
    <property type="evidence" value="ECO:0007669"/>
    <property type="project" value="TreeGrafter"/>
</dbReference>
<dbReference type="Gene3D" id="3.40.50.150">
    <property type="entry name" value="Vaccinia Virus protein VP39"/>
    <property type="match status" value="1"/>
</dbReference>
<dbReference type="GO" id="GO:0009307">
    <property type="term" value="P:DNA restriction-modification system"/>
    <property type="evidence" value="ECO:0007669"/>
    <property type="project" value="InterPro"/>
</dbReference>
<dbReference type="Pfam" id="PF02086">
    <property type="entry name" value="MethyltransfD12"/>
    <property type="match status" value="1"/>
</dbReference>
<dbReference type="GO" id="GO:0032259">
    <property type="term" value="P:methylation"/>
    <property type="evidence" value="ECO:0007669"/>
    <property type="project" value="UniProtKB-KW"/>
</dbReference>
<accession>A0A1G8G0F5</accession>
<dbReference type="EMBL" id="FNCV01000018">
    <property type="protein sequence ID" value="SDH87841.1"/>
    <property type="molecule type" value="Genomic_DNA"/>
</dbReference>
<dbReference type="PANTHER" id="PTHR30481:SF4">
    <property type="entry name" value="SITE-SPECIFIC DNA-METHYLTRANSFERASE (ADENINE-SPECIFIC)"/>
    <property type="match status" value="1"/>
</dbReference>
<evidence type="ECO:0000256" key="3">
    <source>
        <dbReference type="ARBA" id="ARBA00022603"/>
    </source>
</evidence>
<dbReference type="PRINTS" id="PR00505">
    <property type="entry name" value="D12N6MTFRASE"/>
</dbReference>
<sequence length="265" mass="29918">MESTRSVTPTTPVAPYVGGKRALAARIIERIEAIPHATYAEPFVGMGGVFLRRRTAAKVEVINDGSRDVATFFRVLQRHYPQFMDTLRFQITARSEFERLKAADPDTLTDLERSARFLYLQRLSYGGKVASRTFGVEATRPARFNLNALGPRLEELHERLAGVVIECLPFAAFLDRYDRPETLFYVDPPYWGTEAYYGRELFSRADHTRLAAALKQLGGGFILSMNDVPEVRELYAWADIEEVQTTYSVRGRGHNHPAAELLISG</sequence>
<evidence type="ECO:0000256" key="6">
    <source>
        <dbReference type="ARBA" id="ARBA00047942"/>
    </source>
</evidence>
<protein>
    <recommendedName>
        <fullName evidence="2">site-specific DNA-methyltransferase (adenine-specific)</fullName>
        <ecNumber evidence="2">2.1.1.72</ecNumber>
    </recommendedName>
</protein>
<dbReference type="InterPro" id="IPR012327">
    <property type="entry name" value="MeTrfase_D12"/>
</dbReference>
<dbReference type="OrthoDB" id="9805629at2"/>
<dbReference type="InterPro" id="IPR023095">
    <property type="entry name" value="Ade_MeTrfase_dom_2"/>
</dbReference>
<name>A0A1G8G0F5_9PROT</name>
<comment type="similarity">
    <text evidence="1">Belongs to the N(4)/N(6)-methyltransferase family.</text>
</comment>
<gene>
    <name evidence="7" type="ORF">SAMN05421742_1181</name>
</gene>
<dbReference type="EC" id="2.1.1.72" evidence="2"/>
<dbReference type="AlphaFoldDB" id="A0A1G8G0F5"/>
<dbReference type="GO" id="GO:0006298">
    <property type="term" value="P:mismatch repair"/>
    <property type="evidence" value="ECO:0007669"/>
    <property type="project" value="TreeGrafter"/>
</dbReference>
<evidence type="ECO:0000256" key="1">
    <source>
        <dbReference type="ARBA" id="ARBA00006594"/>
    </source>
</evidence>
<evidence type="ECO:0000313" key="7">
    <source>
        <dbReference type="EMBL" id="SDH87841.1"/>
    </source>
</evidence>
<reference evidence="8" key="1">
    <citation type="submission" date="2016-10" db="EMBL/GenBank/DDBJ databases">
        <authorList>
            <person name="Varghese N."/>
            <person name="Submissions S."/>
        </authorList>
    </citation>
    <scope>NUCLEOTIDE SEQUENCE [LARGE SCALE GENOMIC DNA]</scope>
    <source>
        <strain evidence="8">930I</strain>
    </source>
</reference>
<dbReference type="GO" id="GO:1904047">
    <property type="term" value="F:S-adenosyl-L-methionine binding"/>
    <property type="evidence" value="ECO:0007669"/>
    <property type="project" value="TreeGrafter"/>
</dbReference>
<evidence type="ECO:0000256" key="4">
    <source>
        <dbReference type="ARBA" id="ARBA00022679"/>
    </source>
</evidence>
<evidence type="ECO:0000313" key="8">
    <source>
        <dbReference type="Proteomes" id="UP000217076"/>
    </source>
</evidence>
<proteinExistence type="inferred from homology"/>
<dbReference type="PANTHER" id="PTHR30481">
    <property type="entry name" value="DNA ADENINE METHYLASE"/>
    <property type="match status" value="1"/>
</dbReference>
<dbReference type="PIRSF" id="PIRSF000398">
    <property type="entry name" value="M_m6A_EcoRV"/>
    <property type="match status" value="1"/>
</dbReference>
<keyword evidence="5" id="KW-0949">S-adenosyl-L-methionine</keyword>
<dbReference type="RefSeq" id="WP_092621910.1">
    <property type="nucleotide sequence ID" value="NZ_FNCV01000018.1"/>
</dbReference>
<dbReference type="InterPro" id="IPR012263">
    <property type="entry name" value="M_m6A_EcoRV"/>
</dbReference>
<dbReference type="Gene3D" id="1.10.1020.10">
    <property type="entry name" value="Adenine-specific Methyltransferase, Domain 2"/>
    <property type="match status" value="1"/>
</dbReference>